<dbReference type="Pfam" id="PF03587">
    <property type="entry name" value="EMG1"/>
    <property type="match status" value="1"/>
</dbReference>
<dbReference type="AlphaFoldDB" id="A0A803LT63"/>
<dbReference type="PANTHER" id="PTHR12636:SF13">
    <property type="entry name" value="RIBOSOMAL RNA SMALL SUBUNIT METHYLTRANSFERASE NEP1-LIKE"/>
    <property type="match status" value="1"/>
</dbReference>
<reference evidence="5" key="2">
    <citation type="submission" date="2021-03" db="UniProtKB">
        <authorList>
            <consortium name="EnsemblPlants"/>
        </authorList>
    </citation>
    <scope>IDENTIFICATION</scope>
</reference>
<evidence type="ECO:0000256" key="2">
    <source>
        <dbReference type="ARBA" id="ARBA00022517"/>
    </source>
</evidence>
<evidence type="ECO:0000313" key="5">
    <source>
        <dbReference type="EnsemblPlants" id="AUR62018407-RA:cds"/>
    </source>
</evidence>
<dbReference type="GO" id="GO:0070037">
    <property type="term" value="F:rRNA (pseudouridine) methyltransferase activity"/>
    <property type="evidence" value="ECO:0007669"/>
    <property type="project" value="InterPro"/>
</dbReference>
<dbReference type="Gene3D" id="3.40.1280.10">
    <property type="match status" value="1"/>
</dbReference>
<dbReference type="InterPro" id="IPR029028">
    <property type="entry name" value="Alpha/beta_knot_MTases"/>
</dbReference>
<keyword evidence="6" id="KW-1185">Reference proteome</keyword>
<dbReference type="InterPro" id="IPR029026">
    <property type="entry name" value="tRNA_m1G_MTases_N"/>
</dbReference>
<protein>
    <submittedName>
        <fullName evidence="5">Uncharacterized protein</fullName>
    </submittedName>
</protein>
<dbReference type="SMR" id="A0A803LT63"/>
<accession>A0A803LT63</accession>
<evidence type="ECO:0000256" key="4">
    <source>
        <dbReference type="ARBA" id="ARBA00022884"/>
    </source>
</evidence>
<keyword evidence="2" id="KW-0690">Ribosome biogenesis</keyword>
<dbReference type="SUPFAM" id="SSF75217">
    <property type="entry name" value="alpha/beta knot"/>
    <property type="match status" value="1"/>
</dbReference>
<dbReference type="GO" id="GO:0019843">
    <property type="term" value="F:rRNA binding"/>
    <property type="evidence" value="ECO:0007669"/>
    <property type="project" value="UniProtKB-KW"/>
</dbReference>
<dbReference type="Proteomes" id="UP000596660">
    <property type="component" value="Unplaced"/>
</dbReference>
<dbReference type="EnsemblPlants" id="AUR62018407-RA">
    <property type="protein sequence ID" value="AUR62018407-RA:cds"/>
    <property type="gene ID" value="AUR62018407"/>
</dbReference>
<keyword evidence="3" id="KW-0699">rRNA-binding</keyword>
<dbReference type="OMA" id="FEKSCIR"/>
<name>A0A803LT63_CHEQI</name>
<proteinExistence type="inferred from homology"/>
<keyword evidence="4" id="KW-0694">RNA-binding</keyword>
<sequence>MVLCEILDSPLNQAGLVGAVYMKADSGINIEVKPLQTVLWYFGPIAIYVVELFEKSCIRSKDSGEVLQVLKKPVEQHIPENAQIIGLSYSSEKVVDIEDYSSATKDDSDLVFMVGTMELGKVSKDYTTDYIS</sequence>
<organism evidence="5 6">
    <name type="scientific">Chenopodium quinoa</name>
    <name type="common">Quinoa</name>
    <dbReference type="NCBI Taxonomy" id="63459"/>
    <lineage>
        <taxon>Eukaryota</taxon>
        <taxon>Viridiplantae</taxon>
        <taxon>Streptophyta</taxon>
        <taxon>Embryophyta</taxon>
        <taxon>Tracheophyta</taxon>
        <taxon>Spermatophyta</taxon>
        <taxon>Magnoliopsida</taxon>
        <taxon>eudicotyledons</taxon>
        <taxon>Gunneridae</taxon>
        <taxon>Pentapetalae</taxon>
        <taxon>Caryophyllales</taxon>
        <taxon>Chenopodiaceae</taxon>
        <taxon>Chenopodioideae</taxon>
        <taxon>Atripliceae</taxon>
        <taxon>Chenopodium</taxon>
    </lineage>
</organism>
<evidence type="ECO:0000256" key="3">
    <source>
        <dbReference type="ARBA" id="ARBA00022730"/>
    </source>
</evidence>
<dbReference type="Gramene" id="AUR62018407-RA">
    <property type="protein sequence ID" value="AUR62018407-RA:cds"/>
    <property type="gene ID" value="AUR62018407"/>
</dbReference>
<dbReference type="InterPro" id="IPR005304">
    <property type="entry name" value="Rbsml_bgen_MeTrfase_EMG1/NEP1"/>
</dbReference>
<evidence type="ECO:0000313" key="6">
    <source>
        <dbReference type="Proteomes" id="UP000596660"/>
    </source>
</evidence>
<dbReference type="PANTHER" id="PTHR12636">
    <property type="entry name" value="NEP1/MRA1"/>
    <property type="match status" value="1"/>
</dbReference>
<dbReference type="GO" id="GO:0032040">
    <property type="term" value="C:small-subunit processome"/>
    <property type="evidence" value="ECO:0007669"/>
    <property type="project" value="TreeGrafter"/>
</dbReference>
<dbReference type="GO" id="GO:0070475">
    <property type="term" value="P:rRNA base methylation"/>
    <property type="evidence" value="ECO:0007669"/>
    <property type="project" value="InterPro"/>
</dbReference>
<reference evidence="5" key="1">
    <citation type="journal article" date="2017" name="Nature">
        <title>The genome of Chenopodium quinoa.</title>
        <authorList>
            <person name="Jarvis D.E."/>
            <person name="Ho Y.S."/>
            <person name="Lightfoot D.J."/>
            <person name="Schmoeckel S.M."/>
            <person name="Li B."/>
            <person name="Borm T.J.A."/>
            <person name="Ohyanagi H."/>
            <person name="Mineta K."/>
            <person name="Michell C.T."/>
            <person name="Saber N."/>
            <person name="Kharbatia N.M."/>
            <person name="Rupper R.R."/>
            <person name="Sharp A.R."/>
            <person name="Dally N."/>
            <person name="Boughton B.A."/>
            <person name="Woo Y.H."/>
            <person name="Gao G."/>
            <person name="Schijlen E.G.W.M."/>
            <person name="Guo X."/>
            <person name="Momin A.A."/>
            <person name="Negrao S."/>
            <person name="Al-Babili S."/>
            <person name="Gehring C."/>
            <person name="Roessner U."/>
            <person name="Jung C."/>
            <person name="Murphy K."/>
            <person name="Arold S.T."/>
            <person name="Gojobori T."/>
            <person name="van der Linden C.G."/>
            <person name="van Loo E.N."/>
            <person name="Jellen E.N."/>
            <person name="Maughan P.J."/>
            <person name="Tester M."/>
        </authorList>
    </citation>
    <scope>NUCLEOTIDE SEQUENCE [LARGE SCALE GENOMIC DNA]</scope>
    <source>
        <strain evidence="5">cv. PI 614886</strain>
    </source>
</reference>
<evidence type="ECO:0000256" key="1">
    <source>
        <dbReference type="ARBA" id="ARBA00008115"/>
    </source>
</evidence>
<comment type="similarity">
    <text evidence="1">Belongs to the class IV-like SAM-binding methyltransferase superfamily. RNA methyltransferase NEP1 family.</text>
</comment>